<dbReference type="InterPro" id="IPR049551">
    <property type="entry name" value="PKS_DH_C"/>
</dbReference>
<dbReference type="PANTHER" id="PTHR43775">
    <property type="entry name" value="FATTY ACID SYNTHASE"/>
    <property type="match status" value="1"/>
</dbReference>
<evidence type="ECO:0000256" key="2">
    <source>
        <dbReference type="ARBA" id="ARBA00022553"/>
    </source>
</evidence>
<evidence type="ECO:0000259" key="7">
    <source>
        <dbReference type="PROSITE" id="PS52004"/>
    </source>
</evidence>
<dbReference type="Gene3D" id="3.40.47.10">
    <property type="match status" value="1"/>
</dbReference>
<dbReference type="SUPFAM" id="SSF52151">
    <property type="entry name" value="FabD/lysophospholipase-like"/>
    <property type="match status" value="1"/>
</dbReference>
<evidence type="ECO:0000259" key="6">
    <source>
        <dbReference type="PROSITE" id="PS50075"/>
    </source>
</evidence>
<dbReference type="Pfam" id="PF14765">
    <property type="entry name" value="PS-DH"/>
    <property type="match status" value="1"/>
</dbReference>
<feature type="active site" description="Proton acceptor; for dehydratase activity" evidence="4">
    <location>
        <position position="979"/>
    </location>
</feature>
<dbReference type="InterPro" id="IPR016039">
    <property type="entry name" value="Thiolase-like"/>
</dbReference>
<feature type="domain" description="Ketosynthase family 3 (KS3)" evidence="7">
    <location>
        <begin position="87"/>
        <end position="507"/>
    </location>
</feature>
<reference evidence="9 10" key="1">
    <citation type="submission" date="2023-12" db="EMBL/GenBank/DDBJ databases">
        <title>Amycolatopsis sp. V23-08.</title>
        <authorList>
            <person name="Somphong A."/>
        </authorList>
    </citation>
    <scope>NUCLEOTIDE SEQUENCE [LARGE SCALE GENOMIC DNA]</scope>
    <source>
        <strain evidence="9 10">V23-08</strain>
    </source>
</reference>
<dbReference type="PROSITE" id="PS00606">
    <property type="entry name" value="KS3_1"/>
    <property type="match status" value="1"/>
</dbReference>
<dbReference type="SUPFAM" id="SSF51735">
    <property type="entry name" value="NAD(P)-binding Rossmann-fold domains"/>
    <property type="match status" value="2"/>
</dbReference>
<dbReference type="Pfam" id="PF21089">
    <property type="entry name" value="PKS_DH_N"/>
    <property type="match status" value="1"/>
</dbReference>
<dbReference type="Gene3D" id="3.40.366.10">
    <property type="entry name" value="Malonyl-Coenzyme A Acyl Carrier Protein, domain 2"/>
    <property type="match status" value="1"/>
</dbReference>
<evidence type="ECO:0000313" key="10">
    <source>
        <dbReference type="Proteomes" id="UP001304298"/>
    </source>
</evidence>
<feature type="domain" description="Carrier" evidence="6">
    <location>
        <begin position="1766"/>
        <end position="1843"/>
    </location>
</feature>
<feature type="active site" description="Proton donor; for dehydratase activity" evidence="4">
    <location>
        <position position="1119"/>
    </location>
</feature>
<evidence type="ECO:0000313" key="9">
    <source>
        <dbReference type="EMBL" id="MEA5366760.1"/>
    </source>
</evidence>
<dbReference type="SUPFAM" id="SSF47336">
    <property type="entry name" value="ACP-like"/>
    <property type="match status" value="2"/>
</dbReference>
<dbReference type="Pfam" id="PF00975">
    <property type="entry name" value="Thioesterase"/>
    <property type="match status" value="1"/>
</dbReference>
<dbReference type="InterPro" id="IPR029058">
    <property type="entry name" value="AB_hydrolase_fold"/>
</dbReference>
<dbReference type="InterPro" id="IPR050091">
    <property type="entry name" value="PKS_NRPS_Biosynth_Enz"/>
</dbReference>
<dbReference type="Pfam" id="PF16197">
    <property type="entry name" value="KAsynt_C_assoc"/>
    <property type="match status" value="1"/>
</dbReference>
<dbReference type="PANTHER" id="PTHR43775:SF37">
    <property type="entry name" value="SI:DKEY-61P9.11"/>
    <property type="match status" value="1"/>
</dbReference>
<dbReference type="SMART" id="SM00826">
    <property type="entry name" value="PKS_DH"/>
    <property type="match status" value="1"/>
</dbReference>
<dbReference type="InterPro" id="IPR036291">
    <property type="entry name" value="NAD(P)-bd_dom_sf"/>
</dbReference>
<dbReference type="Pfam" id="PF00550">
    <property type="entry name" value="PP-binding"/>
    <property type="match status" value="2"/>
</dbReference>
<dbReference type="Pfam" id="PF00109">
    <property type="entry name" value="ketoacyl-synt"/>
    <property type="match status" value="1"/>
</dbReference>
<dbReference type="SUPFAM" id="SSF53901">
    <property type="entry name" value="Thiolase-like"/>
    <property type="match status" value="1"/>
</dbReference>
<dbReference type="InterPro" id="IPR020806">
    <property type="entry name" value="PKS_PP-bd"/>
</dbReference>
<dbReference type="SMART" id="SM00824">
    <property type="entry name" value="PKS_TE"/>
    <property type="match status" value="1"/>
</dbReference>
<dbReference type="Gene3D" id="3.10.129.110">
    <property type="entry name" value="Polyketide synthase dehydratase"/>
    <property type="match status" value="1"/>
</dbReference>
<dbReference type="Gene3D" id="3.40.50.1820">
    <property type="entry name" value="alpha/beta hydrolase"/>
    <property type="match status" value="1"/>
</dbReference>
<dbReference type="Pfam" id="PF08659">
    <property type="entry name" value="KR"/>
    <property type="match status" value="1"/>
</dbReference>
<keyword evidence="2" id="KW-0597">Phosphoprotein</keyword>
<feature type="region of interest" description="N-terminal hotdog fold" evidence="4">
    <location>
        <begin position="947"/>
        <end position="1054"/>
    </location>
</feature>
<evidence type="ECO:0000256" key="3">
    <source>
        <dbReference type="ARBA" id="ARBA00022679"/>
    </source>
</evidence>
<dbReference type="SMART" id="SM01294">
    <property type="entry name" value="PKS_PP_betabranch"/>
    <property type="match status" value="1"/>
</dbReference>
<dbReference type="Gene3D" id="1.10.1200.10">
    <property type="entry name" value="ACP-like"/>
    <property type="match status" value="3"/>
</dbReference>
<feature type="region of interest" description="Disordered" evidence="5">
    <location>
        <begin position="1455"/>
        <end position="1489"/>
    </location>
</feature>
<dbReference type="InterPro" id="IPR016035">
    <property type="entry name" value="Acyl_Trfase/lysoPLipase"/>
</dbReference>
<dbReference type="InterPro" id="IPR018201">
    <property type="entry name" value="Ketoacyl_synth_AS"/>
</dbReference>
<dbReference type="InterPro" id="IPR042104">
    <property type="entry name" value="PKS_dehydratase_sf"/>
</dbReference>
<protein>
    <submittedName>
        <fullName evidence="9">Beta-ketoacyl synthase N-terminal-like domain-containing protein</fullName>
    </submittedName>
</protein>
<dbReference type="SUPFAM" id="SSF55048">
    <property type="entry name" value="Probable ACP-binding domain of malonyl-CoA ACP transacylase"/>
    <property type="match status" value="1"/>
</dbReference>
<dbReference type="InterPro" id="IPR013968">
    <property type="entry name" value="PKS_KR"/>
</dbReference>
<dbReference type="SUPFAM" id="SSF53474">
    <property type="entry name" value="alpha/beta-Hydrolases"/>
    <property type="match status" value="1"/>
</dbReference>
<dbReference type="CDD" id="cd00833">
    <property type="entry name" value="PKS"/>
    <property type="match status" value="1"/>
</dbReference>
<dbReference type="InterPro" id="IPR016036">
    <property type="entry name" value="Malonyl_transacylase_ACP-bd"/>
</dbReference>
<feature type="region of interest" description="C-terminal hotdog fold" evidence="4">
    <location>
        <begin position="1060"/>
        <end position="1203"/>
    </location>
</feature>
<evidence type="ECO:0000256" key="1">
    <source>
        <dbReference type="ARBA" id="ARBA00022450"/>
    </source>
</evidence>
<dbReference type="InterPro" id="IPR001227">
    <property type="entry name" value="Ac_transferase_dom_sf"/>
</dbReference>
<dbReference type="PROSITE" id="PS00012">
    <property type="entry name" value="PHOSPHOPANTETHEINE"/>
    <property type="match status" value="1"/>
</dbReference>
<dbReference type="PROSITE" id="PS52004">
    <property type="entry name" value="KS3_2"/>
    <property type="match status" value="1"/>
</dbReference>
<dbReference type="SMART" id="SM00827">
    <property type="entry name" value="PKS_AT"/>
    <property type="match status" value="1"/>
</dbReference>
<evidence type="ECO:0000256" key="5">
    <source>
        <dbReference type="SAM" id="MobiDB-lite"/>
    </source>
</evidence>
<dbReference type="SMART" id="SM00823">
    <property type="entry name" value="PKS_PP"/>
    <property type="match status" value="2"/>
</dbReference>
<dbReference type="InterPro" id="IPR049900">
    <property type="entry name" value="PKS_mFAS_DH"/>
</dbReference>
<sequence>MTPDAIRAWLVERVAEITGGPVDPDRPLQEAGLSSRDATILTGDLGQFLGHPLPATFVWQHPSITALVTALSTVDVERPAPAPMAAGEPIAIVGVGCRLPGGVESPAQFWRFLDAGADGIGEVPEGRWESFAPAEALAGLPRRGGFLGDVAGFDAAFFGITPREAEAMDPQQRTLLEVTWAALEHAGIPPGSLRGTRTGVFVGLSASEYGYLTMTDVTGIDAWSGTGAAASIAANRLSYLLDLRGPSLTLDTACSSSLVAVHQAVQSLRRGESETALVAGVNLLLSPGITANFHRAGVLAPDGQCKPFDAGADGIVRGEGCGVVVLKPLKAARAAGDRVLAVIRGSAVNSDGRSNGMMAPNPDAQAALLRDAYAVAGVDPSSVDYVEAHGTGTLLGDPIEAGALGEVLGAGREPGRPLLVGSVKSNLGHLEGAAGIAGLIKVVLALVHRRLPPSLNYHEPNPHIDFDGLGLRVVAAGTGWPRYPGTARAGVSAFGFGGTNAHVVMEEWPAAAFPPRADAGGPRIFVLSARSADVLRARALELADWLDSPAGRAVPLGAVASTLATRREHLPVRAAVVAEDRGALVNALRDVTPDETRGRADVVFVFSGYGSQWPEMGRELLRTEPAFRAEIDALDPAFRAEAGFSLREVLAGERELPDLGATQLALFGMQTALAGLWRAHGVVPAAVLGHSMGEVAAAVVAGALDVTDGLRVMATRARLLAEVDAAGTGAMAVVELSPAELAEFPDVTVAVYASPTQCTVSGDADQVDALVAHVEQLGRLARRLPVRGAGHSAAVDAVLDRFRLALTGLEPGQAEIPCYSTVLDDPHETPTFDVEYWAANLRRPVRFTQALAAATDDGHRVFVEISPHPIALAAVEQTTGGAAIGLPTGSRKIGERVAFLTSLARLHVLGRLGVLDHGPRTAPVELPGPIWRHERFWPSRRPGAGVHPLLGVHIEQPGGDLHLWRGDVGTAQLPWLTDHAAMGVPLFPATGFLELALAAGDRIGDLELHQVLPLAEHTEVTTSLSGGNVSVHARSGPGWVRHATARVLDGAPPPTPFGPVSGDPVDVYRALEDLGQSYGPAFRGLRRVVATPGRASASIALPPEARDHPAYRLHPALADACLHALAATTKLGDAAGLYLPLTIGEVTLAGDPRGGVRVDAVLDSVDESGAGLLGSVQLVDAEGAVLVEFRDVYCRRFQRPTLPGRVFEAGWEQSELPPADANGTHSWVVLREAPEHEQLDDARCTVPLGDREGLAKVLRSGEVTGVLAMVGCASELGTPDPSRAAALVLTLSSVAAELASLPTPPRLWLVSAGAAAVEPGEPGHPDLAALRGLVRVLAFEHPELRATHLDFDAEPDPAHLWLTKLQEEVRADTPDDEIAWREGIRFTRRLVRPTLTEPPPGGPDGNGPAIASTPPASADGGAGHGRVRTEIAEPPRASVGGVAGRNGVCTQAAEASRGSLGGVAERDGSGPAVAEAQRGSVARRDGNHSAAAEALRGSASKDAVPVVRKGAYLITGGLGGLGLVAAKWLADRGATRLILSGRSGPTPDTEDFLRDLNVDIQVLTGDIAEPGTAEKLVAAAGDLPLRGVLHAAGTLADEAAIGLTKEAVESVWRPKALGAWRLHEATAGLDLDWWLLYSSAAALFGSPGQAAYATANAWADALVAWRRAQGLPAATINWGAWGEAGAAVGSRNPVLEPLGTAEALDALEVILGSDREATGVARVDTEAVLALFPRLAERPFFELFVPSEGPSTWDGMAALHKNDPEQARKAMTDHLAALVAGLMGFPRGEVDRHAPLTSLGLDSLMAMRARGAVERDFGLPLPVPLLLRGASLTEIAGHLAEQAGFGAGAPAEPRPTVLGPRDPAERWVARHWQAVLGGPEPGVYEDFKGNEDQTKRLREAFAEDLDDVPDADRLFATPTIAAMADLLRAQVEGFGGGPVRLLRDGVAADPVFLFHPAGGPTSVYQELVRLLPEGQPAYGLERIDEEDTVEGKAACYVELLREIQPHGPYRLGGWSFGGCLAYETAKRLTAAGESVDVVFMIDTILPLPAPETKDLLLDRFDRFAEHIELTYGVPLEIPRAELEQLGEHDQIRLVLNRLAAQVPGMGQGVLHHQYTSYVDARVAERYDPGPYAGKVLLLRAQDPHPLTTTLDPRYLRTDDPLGWDAHCADLEIVRVPGDHLSMIDPPHVSVIADALSAVLTGLPAGRG</sequence>
<dbReference type="InterPro" id="IPR032821">
    <property type="entry name" value="PKS_assoc"/>
</dbReference>
<feature type="region of interest" description="Disordered" evidence="5">
    <location>
        <begin position="1391"/>
        <end position="1426"/>
    </location>
</feature>
<dbReference type="Gene3D" id="3.30.70.250">
    <property type="entry name" value="Malonyl-CoA ACP transacylase, ACP-binding"/>
    <property type="match status" value="1"/>
</dbReference>
<dbReference type="InterPro" id="IPR020841">
    <property type="entry name" value="PKS_Beta-ketoAc_synthase_dom"/>
</dbReference>
<keyword evidence="10" id="KW-1185">Reference proteome</keyword>
<dbReference type="InterPro" id="IPR057326">
    <property type="entry name" value="KR_dom"/>
</dbReference>
<accession>A0ABU5RMN9</accession>
<dbReference type="SMART" id="SM00825">
    <property type="entry name" value="PKS_KS"/>
    <property type="match status" value="1"/>
</dbReference>
<dbReference type="Gene3D" id="3.40.50.720">
    <property type="entry name" value="NAD(P)-binding Rossmann-like Domain"/>
    <property type="match status" value="2"/>
</dbReference>
<dbReference type="InterPro" id="IPR001031">
    <property type="entry name" value="Thioesterase"/>
</dbReference>
<dbReference type="Pfam" id="PF02801">
    <property type="entry name" value="Ketoacyl-synt_C"/>
    <property type="match status" value="1"/>
</dbReference>
<keyword evidence="3" id="KW-0808">Transferase</keyword>
<evidence type="ECO:0000256" key="4">
    <source>
        <dbReference type="PROSITE-ProRule" id="PRU01363"/>
    </source>
</evidence>
<dbReference type="InterPro" id="IPR014031">
    <property type="entry name" value="Ketoacyl_synth_C"/>
</dbReference>
<dbReference type="PROSITE" id="PS50075">
    <property type="entry name" value="CARRIER"/>
    <property type="match status" value="1"/>
</dbReference>
<dbReference type="PROSITE" id="PS52019">
    <property type="entry name" value="PKS_MFAS_DH"/>
    <property type="match status" value="1"/>
</dbReference>
<dbReference type="Pfam" id="PF00698">
    <property type="entry name" value="Acyl_transf_1"/>
    <property type="match status" value="1"/>
</dbReference>
<dbReference type="InterPro" id="IPR014043">
    <property type="entry name" value="Acyl_transferase_dom"/>
</dbReference>
<dbReference type="InterPro" id="IPR014030">
    <property type="entry name" value="Ketoacyl_synth_N"/>
</dbReference>
<comment type="caution">
    <text evidence="9">The sequence shown here is derived from an EMBL/GenBank/DDBJ whole genome shotgun (WGS) entry which is preliminary data.</text>
</comment>
<dbReference type="EMBL" id="JAYFSI010000017">
    <property type="protein sequence ID" value="MEA5366760.1"/>
    <property type="molecule type" value="Genomic_DNA"/>
</dbReference>
<organism evidence="9 10">
    <name type="scientific">Amycolatopsis heterodermiae</name>
    <dbReference type="NCBI Taxonomy" id="3110235"/>
    <lineage>
        <taxon>Bacteria</taxon>
        <taxon>Bacillati</taxon>
        <taxon>Actinomycetota</taxon>
        <taxon>Actinomycetes</taxon>
        <taxon>Pseudonocardiales</taxon>
        <taxon>Pseudonocardiaceae</taxon>
        <taxon>Amycolatopsis</taxon>
    </lineage>
</organism>
<dbReference type="InterPro" id="IPR020807">
    <property type="entry name" value="PKS_DH"/>
</dbReference>
<feature type="domain" description="PKS/mFAS DH" evidence="8">
    <location>
        <begin position="947"/>
        <end position="1203"/>
    </location>
</feature>
<dbReference type="Proteomes" id="UP001304298">
    <property type="component" value="Unassembled WGS sequence"/>
</dbReference>
<evidence type="ECO:0000259" key="8">
    <source>
        <dbReference type="PROSITE" id="PS52019"/>
    </source>
</evidence>
<dbReference type="InterPro" id="IPR009081">
    <property type="entry name" value="PP-bd_ACP"/>
</dbReference>
<dbReference type="RefSeq" id="WP_323336217.1">
    <property type="nucleotide sequence ID" value="NZ_JAYFSI010000017.1"/>
</dbReference>
<dbReference type="InterPro" id="IPR049552">
    <property type="entry name" value="PKS_DH_N"/>
</dbReference>
<gene>
    <name evidence="9" type="ORF">VA596_45020</name>
</gene>
<dbReference type="InterPro" id="IPR036736">
    <property type="entry name" value="ACP-like_sf"/>
</dbReference>
<name>A0ABU5RMN9_9PSEU</name>
<dbReference type="InterPro" id="IPR006162">
    <property type="entry name" value="Ppantetheine_attach_site"/>
</dbReference>
<dbReference type="SMART" id="SM00822">
    <property type="entry name" value="PKS_KR"/>
    <property type="match status" value="1"/>
</dbReference>
<keyword evidence="1" id="KW-0596">Phosphopantetheine</keyword>
<proteinExistence type="predicted"/>
<dbReference type="InterPro" id="IPR020802">
    <property type="entry name" value="TesA-like"/>
</dbReference>